<evidence type="ECO:0000313" key="3">
    <source>
        <dbReference type="Proteomes" id="UP001204953"/>
    </source>
</evidence>
<dbReference type="PANTHER" id="PTHR46438">
    <property type="entry name" value="ALPHA/BETA-HYDROLASES SUPERFAMILY PROTEIN"/>
    <property type="match status" value="1"/>
</dbReference>
<dbReference type="RefSeq" id="WP_254010980.1">
    <property type="nucleotide sequence ID" value="NZ_JAMZMM010000043.1"/>
</dbReference>
<dbReference type="AlphaFoldDB" id="A0AAE3GQW4"/>
<evidence type="ECO:0000313" key="2">
    <source>
        <dbReference type="EMBL" id="MCP2728178.1"/>
    </source>
</evidence>
<dbReference type="InterPro" id="IPR000073">
    <property type="entry name" value="AB_hydrolase_1"/>
</dbReference>
<dbReference type="PRINTS" id="PR00111">
    <property type="entry name" value="ABHYDROLASE"/>
</dbReference>
<dbReference type="Gene3D" id="3.40.50.1820">
    <property type="entry name" value="alpha/beta hydrolase"/>
    <property type="match status" value="1"/>
</dbReference>
<comment type="caution">
    <text evidence="2">The sequence shown here is derived from an EMBL/GenBank/DDBJ whole genome shotgun (WGS) entry which is preliminary data.</text>
</comment>
<protein>
    <submittedName>
        <fullName evidence="2">Alpha/beta fold hydrolase</fullName>
    </submittedName>
</protein>
<dbReference type="EMBL" id="JAMZMM010000043">
    <property type="protein sequence ID" value="MCP2728178.1"/>
    <property type="molecule type" value="Genomic_DNA"/>
</dbReference>
<dbReference type="GO" id="GO:0016787">
    <property type="term" value="F:hydrolase activity"/>
    <property type="evidence" value="ECO:0007669"/>
    <property type="project" value="UniProtKB-KW"/>
</dbReference>
<proteinExistence type="predicted"/>
<dbReference type="SUPFAM" id="SSF53474">
    <property type="entry name" value="alpha/beta-Hydrolases"/>
    <property type="match status" value="1"/>
</dbReference>
<reference evidence="2" key="1">
    <citation type="submission" date="2022-06" db="EMBL/GenBank/DDBJ databases">
        <title>New cyanobacteria of genus Symplocastrum in benthos of Lake Baikal.</title>
        <authorList>
            <person name="Sorokovikova E."/>
            <person name="Tikhonova I."/>
            <person name="Krasnopeev A."/>
            <person name="Evseev P."/>
            <person name="Gladkikh A."/>
            <person name="Belykh O."/>
        </authorList>
    </citation>
    <scope>NUCLEOTIDE SEQUENCE</scope>
    <source>
        <strain evidence="2">BBK-W-15</strain>
    </source>
</reference>
<feature type="domain" description="AB hydrolase-1" evidence="1">
    <location>
        <begin position="44"/>
        <end position="295"/>
    </location>
</feature>
<dbReference type="PANTHER" id="PTHR46438:SF12">
    <property type="entry name" value="ALPHA_BETA-HYDROLASES SUPERFAMILY PROTEIN"/>
    <property type="match status" value="1"/>
</dbReference>
<organism evidence="2 3">
    <name type="scientific">Limnofasciculus baicalensis BBK-W-15</name>
    <dbReference type="NCBI Taxonomy" id="2699891"/>
    <lineage>
        <taxon>Bacteria</taxon>
        <taxon>Bacillati</taxon>
        <taxon>Cyanobacteriota</taxon>
        <taxon>Cyanophyceae</taxon>
        <taxon>Coleofasciculales</taxon>
        <taxon>Coleofasciculaceae</taxon>
        <taxon>Limnofasciculus</taxon>
        <taxon>Limnofasciculus baicalensis</taxon>
    </lineage>
</organism>
<dbReference type="InterPro" id="IPR029058">
    <property type="entry name" value="AB_hydrolase_fold"/>
</dbReference>
<accession>A0AAE3GQW4</accession>
<dbReference type="Pfam" id="PF12697">
    <property type="entry name" value="Abhydrolase_6"/>
    <property type="match status" value="1"/>
</dbReference>
<gene>
    <name evidence="2" type="ORF">NJ959_06775</name>
</gene>
<evidence type="ECO:0000259" key="1">
    <source>
        <dbReference type="Pfam" id="PF12697"/>
    </source>
</evidence>
<keyword evidence="3" id="KW-1185">Reference proteome</keyword>
<sequence length="312" mass="34804">MTVSSSPDTLHPHIETKTWTWRGFPIRYTTCAAPTRKTGKLPVIVMVHGFGASSGHWRKNLPILGETYRCYAIDLIGFGASAKPTPGLEIEYTFETWGQQVADFCREVVGTPAFFVGNSIGCIVVLQAAVDFPELVLGVSLINCSLRLLHDRKRATLPWYRQLGTPIVQSLLSMKWLGKLFFDRLAQPQVVRKILLQAYHRPEAVTEELVDIIMKPARDEGAVDVFLAFTRYSGGPLAEDLLPRLSCPAIILWGTEDPWEPIELGRELGKFPTVAKFIPLEGLGHCPQDEAPEIVNPILQELIEENREMANG</sequence>
<name>A0AAE3GQW4_9CYAN</name>
<dbReference type="Proteomes" id="UP001204953">
    <property type="component" value="Unassembled WGS sequence"/>
</dbReference>
<keyword evidence="2" id="KW-0378">Hydrolase</keyword>